<evidence type="ECO:0000313" key="3">
    <source>
        <dbReference type="Proteomes" id="UP001278500"/>
    </source>
</evidence>
<keyword evidence="1" id="KW-0812">Transmembrane</keyword>
<organism evidence="2 3">
    <name type="scientific">Neurospora tetraspora</name>
    <dbReference type="NCBI Taxonomy" id="94610"/>
    <lineage>
        <taxon>Eukaryota</taxon>
        <taxon>Fungi</taxon>
        <taxon>Dikarya</taxon>
        <taxon>Ascomycota</taxon>
        <taxon>Pezizomycotina</taxon>
        <taxon>Sordariomycetes</taxon>
        <taxon>Sordariomycetidae</taxon>
        <taxon>Sordariales</taxon>
        <taxon>Sordariaceae</taxon>
        <taxon>Neurospora</taxon>
    </lineage>
</organism>
<dbReference type="GeneID" id="87860633"/>
<evidence type="ECO:0000313" key="2">
    <source>
        <dbReference type="EMBL" id="KAK3338561.1"/>
    </source>
</evidence>
<reference evidence="2" key="1">
    <citation type="journal article" date="2023" name="Mol. Phylogenet. Evol.">
        <title>Genome-scale phylogeny and comparative genomics of the fungal order Sordariales.</title>
        <authorList>
            <person name="Hensen N."/>
            <person name="Bonometti L."/>
            <person name="Westerberg I."/>
            <person name="Brannstrom I.O."/>
            <person name="Guillou S."/>
            <person name="Cros-Aarteil S."/>
            <person name="Calhoun S."/>
            <person name="Haridas S."/>
            <person name="Kuo A."/>
            <person name="Mondo S."/>
            <person name="Pangilinan J."/>
            <person name="Riley R."/>
            <person name="LaButti K."/>
            <person name="Andreopoulos B."/>
            <person name="Lipzen A."/>
            <person name="Chen C."/>
            <person name="Yan M."/>
            <person name="Daum C."/>
            <person name="Ng V."/>
            <person name="Clum A."/>
            <person name="Steindorff A."/>
            <person name="Ohm R.A."/>
            <person name="Martin F."/>
            <person name="Silar P."/>
            <person name="Natvig D.O."/>
            <person name="Lalanne C."/>
            <person name="Gautier V."/>
            <person name="Ament-Velasquez S.L."/>
            <person name="Kruys A."/>
            <person name="Hutchinson M.I."/>
            <person name="Powell A.J."/>
            <person name="Barry K."/>
            <person name="Miller A.N."/>
            <person name="Grigoriev I.V."/>
            <person name="Debuchy R."/>
            <person name="Gladieux P."/>
            <person name="Hiltunen Thoren M."/>
            <person name="Johannesson H."/>
        </authorList>
    </citation>
    <scope>NUCLEOTIDE SEQUENCE</scope>
    <source>
        <strain evidence="2">CBS 560.94</strain>
    </source>
</reference>
<protein>
    <submittedName>
        <fullName evidence="2">Uncharacterized protein</fullName>
    </submittedName>
</protein>
<dbReference type="EMBL" id="JAUEPP010000008">
    <property type="protein sequence ID" value="KAK3338561.1"/>
    <property type="molecule type" value="Genomic_DNA"/>
</dbReference>
<keyword evidence="1" id="KW-1133">Transmembrane helix</keyword>
<keyword evidence="3" id="KW-1185">Reference proteome</keyword>
<dbReference type="Proteomes" id="UP001278500">
    <property type="component" value="Unassembled WGS sequence"/>
</dbReference>
<comment type="caution">
    <text evidence="2">The sequence shown here is derived from an EMBL/GenBank/DDBJ whole genome shotgun (WGS) entry which is preliminary data.</text>
</comment>
<feature type="transmembrane region" description="Helical" evidence="1">
    <location>
        <begin position="55"/>
        <end position="78"/>
    </location>
</feature>
<evidence type="ECO:0000256" key="1">
    <source>
        <dbReference type="SAM" id="Phobius"/>
    </source>
</evidence>
<keyword evidence="1" id="KW-0472">Membrane</keyword>
<dbReference type="RefSeq" id="XP_062678012.1">
    <property type="nucleotide sequence ID" value="XM_062823479.1"/>
</dbReference>
<reference evidence="2" key="2">
    <citation type="submission" date="2023-06" db="EMBL/GenBank/DDBJ databases">
        <authorList>
            <consortium name="Lawrence Berkeley National Laboratory"/>
            <person name="Haridas S."/>
            <person name="Hensen N."/>
            <person name="Bonometti L."/>
            <person name="Westerberg I."/>
            <person name="Brannstrom I.O."/>
            <person name="Guillou S."/>
            <person name="Cros-Aarteil S."/>
            <person name="Calhoun S."/>
            <person name="Kuo A."/>
            <person name="Mondo S."/>
            <person name="Pangilinan J."/>
            <person name="Riley R."/>
            <person name="Labutti K."/>
            <person name="Andreopoulos B."/>
            <person name="Lipzen A."/>
            <person name="Chen C."/>
            <person name="Yanf M."/>
            <person name="Daum C."/>
            <person name="Ng V."/>
            <person name="Clum A."/>
            <person name="Steindorff A."/>
            <person name="Ohm R."/>
            <person name="Martin F."/>
            <person name="Silar P."/>
            <person name="Natvig D."/>
            <person name="Lalanne C."/>
            <person name="Gautier V."/>
            <person name="Ament-Velasquez S.L."/>
            <person name="Kruys A."/>
            <person name="Hutchinson M.I."/>
            <person name="Powell A.J."/>
            <person name="Barry K."/>
            <person name="Miller A.N."/>
            <person name="Grigoriev I.V."/>
            <person name="Debuchy R."/>
            <person name="Gladieux P."/>
            <person name="Thoren M.H."/>
            <person name="Johannesson H."/>
        </authorList>
    </citation>
    <scope>NUCLEOTIDE SEQUENCE</scope>
    <source>
        <strain evidence="2">CBS 560.94</strain>
    </source>
</reference>
<dbReference type="AlphaFoldDB" id="A0AAE0J7U2"/>
<feature type="transmembrane region" description="Helical" evidence="1">
    <location>
        <begin position="25"/>
        <end position="43"/>
    </location>
</feature>
<gene>
    <name evidence="2" type="ORF">B0H65DRAFT_326933</name>
</gene>
<proteinExistence type="predicted"/>
<accession>A0AAE0J7U2</accession>
<sequence>MEGAPSPSRNIFSFLADFSSNEKEIFVGLVVFLQCLFTLSSVSRRDRRRSVGPSLGFAPTPLCLPHLSFFSIIFIMFAGSSTVQIHLPALPWCHANQNLTAARPSPQWSPIITPELCQTRYNTNQHKKVRILRSNQSEAVPIMLGLKLQHPRRIQPAVLPQFHLG</sequence>
<name>A0AAE0J7U2_9PEZI</name>